<dbReference type="InterPro" id="IPR026444">
    <property type="entry name" value="Secre_tail"/>
</dbReference>
<protein>
    <submittedName>
        <fullName evidence="1">T9SS type A sorting domain-containing protein</fullName>
    </submittedName>
</protein>
<dbReference type="AlphaFoldDB" id="A0A9D2JVT0"/>
<comment type="caution">
    <text evidence="1">The sequence shown here is derived from an EMBL/GenBank/DDBJ whole genome shotgun (WGS) entry which is preliminary data.</text>
</comment>
<organism evidence="1 2">
    <name type="scientific">Candidatus Prevotella avicola</name>
    <dbReference type="NCBI Taxonomy" id="2838738"/>
    <lineage>
        <taxon>Bacteria</taxon>
        <taxon>Pseudomonadati</taxon>
        <taxon>Bacteroidota</taxon>
        <taxon>Bacteroidia</taxon>
        <taxon>Bacteroidales</taxon>
        <taxon>Prevotellaceae</taxon>
        <taxon>Prevotella</taxon>
    </lineage>
</organism>
<proteinExistence type="predicted"/>
<dbReference type="Proteomes" id="UP000824055">
    <property type="component" value="Unassembled WGS sequence"/>
</dbReference>
<evidence type="ECO:0000313" key="1">
    <source>
        <dbReference type="EMBL" id="HIZ68483.1"/>
    </source>
</evidence>
<name>A0A9D2JVT0_9BACT</name>
<dbReference type="InterPro" id="IPR032675">
    <property type="entry name" value="LRR_dom_sf"/>
</dbReference>
<dbReference type="NCBIfam" id="TIGR04183">
    <property type="entry name" value="Por_Secre_tail"/>
    <property type="match status" value="1"/>
</dbReference>
<dbReference type="Gene3D" id="3.80.10.10">
    <property type="entry name" value="Ribonuclease Inhibitor"/>
    <property type="match status" value="1"/>
</dbReference>
<gene>
    <name evidence="1" type="ORF">H9966_01115</name>
</gene>
<evidence type="ECO:0000313" key="2">
    <source>
        <dbReference type="Proteomes" id="UP000824055"/>
    </source>
</evidence>
<accession>A0A9D2JVT0</accession>
<reference evidence="1" key="1">
    <citation type="journal article" date="2021" name="PeerJ">
        <title>Extensive microbial diversity within the chicken gut microbiome revealed by metagenomics and culture.</title>
        <authorList>
            <person name="Gilroy R."/>
            <person name="Ravi A."/>
            <person name="Getino M."/>
            <person name="Pursley I."/>
            <person name="Horton D.L."/>
            <person name="Alikhan N.F."/>
            <person name="Baker D."/>
            <person name="Gharbi K."/>
            <person name="Hall N."/>
            <person name="Watson M."/>
            <person name="Adriaenssens E.M."/>
            <person name="Foster-Nyarko E."/>
            <person name="Jarju S."/>
            <person name="Secka A."/>
            <person name="Antonio M."/>
            <person name="Oren A."/>
            <person name="Chaudhuri R.R."/>
            <person name="La Ragione R."/>
            <person name="Hildebrand F."/>
            <person name="Pallen M.J."/>
        </authorList>
    </citation>
    <scope>NUCLEOTIDE SEQUENCE</scope>
    <source>
        <strain evidence="1">ChiHecec3B27-8219</strain>
    </source>
</reference>
<sequence length="153" mass="16390">MTTLVNVTVGSLVEDVASIDWAKSDGLKTIRLLSMTPPTSHAFMEEQYKNVKLTIPAGSLAAYQEDGVWKSFLNMEEKESTGIGNVETADGKDISVEDGTIVVENAEGNISVYNMAGQLVKSVNANGGRMKMSLPRHGIYIVKAGSLAVKVVL</sequence>
<reference evidence="1" key="2">
    <citation type="submission" date="2021-04" db="EMBL/GenBank/DDBJ databases">
        <authorList>
            <person name="Gilroy R."/>
        </authorList>
    </citation>
    <scope>NUCLEOTIDE SEQUENCE</scope>
    <source>
        <strain evidence="1">ChiHecec3B27-8219</strain>
    </source>
</reference>
<dbReference type="EMBL" id="DXBE01000011">
    <property type="protein sequence ID" value="HIZ68483.1"/>
    <property type="molecule type" value="Genomic_DNA"/>
</dbReference>